<feature type="chain" id="PRO_5032924683" description="Secreted protein" evidence="1">
    <location>
        <begin position="22"/>
        <end position="88"/>
    </location>
</feature>
<comment type="caution">
    <text evidence="2">The sequence shown here is derived from an EMBL/GenBank/DDBJ whole genome shotgun (WGS) entry which is preliminary data.</text>
</comment>
<protein>
    <recommendedName>
        <fullName evidence="4">Secreted protein</fullName>
    </recommendedName>
</protein>
<proteinExistence type="predicted"/>
<sequence length="88" mass="9313">MVSVLLSVCLTELCLPWAAEASRLPLAAICHRCARTHILRAKAAVGWLASAQGRTSCSRLVNPLAPALPSVPPFADAYFPTSCILAKP</sequence>
<keyword evidence="3" id="KW-1185">Reference proteome</keyword>
<evidence type="ECO:0000256" key="1">
    <source>
        <dbReference type="SAM" id="SignalP"/>
    </source>
</evidence>
<accession>A0A835YSF9</accession>
<dbReference type="Proteomes" id="UP000664859">
    <property type="component" value="Unassembled WGS sequence"/>
</dbReference>
<evidence type="ECO:0000313" key="3">
    <source>
        <dbReference type="Proteomes" id="UP000664859"/>
    </source>
</evidence>
<keyword evidence="1" id="KW-0732">Signal</keyword>
<name>A0A835YSF9_9STRA</name>
<feature type="signal peptide" evidence="1">
    <location>
        <begin position="1"/>
        <end position="21"/>
    </location>
</feature>
<evidence type="ECO:0008006" key="4">
    <source>
        <dbReference type="Google" id="ProtNLM"/>
    </source>
</evidence>
<evidence type="ECO:0000313" key="2">
    <source>
        <dbReference type="EMBL" id="KAG5175698.1"/>
    </source>
</evidence>
<reference evidence="2" key="1">
    <citation type="submission" date="2021-02" db="EMBL/GenBank/DDBJ databases">
        <title>First Annotated Genome of the Yellow-green Alga Tribonema minus.</title>
        <authorList>
            <person name="Mahan K.M."/>
        </authorList>
    </citation>
    <scope>NUCLEOTIDE SEQUENCE</scope>
    <source>
        <strain evidence="2">UTEX B ZZ1240</strain>
    </source>
</reference>
<dbReference type="AlphaFoldDB" id="A0A835YSF9"/>
<organism evidence="2 3">
    <name type="scientific">Tribonema minus</name>
    <dbReference type="NCBI Taxonomy" id="303371"/>
    <lineage>
        <taxon>Eukaryota</taxon>
        <taxon>Sar</taxon>
        <taxon>Stramenopiles</taxon>
        <taxon>Ochrophyta</taxon>
        <taxon>PX clade</taxon>
        <taxon>Xanthophyceae</taxon>
        <taxon>Tribonematales</taxon>
        <taxon>Tribonemataceae</taxon>
        <taxon>Tribonema</taxon>
    </lineage>
</organism>
<gene>
    <name evidence="2" type="ORF">JKP88DRAFT_216676</name>
</gene>
<dbReference type="EMBL" id="JAFCMP010000547">
    <property type="protein sequence ID" value="KAG5175698.1"/>
    <property type="molecule type" value="Genomic_DNA"/>
</dbReference>